<keyword evidence="3" id="KW-1185">Reference proteome</keyword>
<protein>
    <submittedName>
        <fullName evidence="2">NAD(P)-dependent oxidoreductase</fullName>
    </submittedName>
</protein>
<dbReference type="EMBL" id="JAAGOH010000021">
    <property type="protein sequence ID" value="NDY92754.1"/>
    <property type="molecule type" value="Genomic_DNA"/>
</dbReference>
<sequence length="318" mass="34245">MSQPLCWILGAGGLLGRALGAGLASSRQHFRLAQPLAWDDPPRLQAQLEAACQRFAAQACAHPRWELCWAAGTGTLHSPETALLREEAALAHLLRVLARQPALVERPGLVMLASSTGALYGHQTGGLVDEDTPIAPTTAYGHAKARQEAQLLQAAASWPGQRLSVLAARLSSLYGTDQAAHKAQGLLTQIARRTLRHQVVHIYVPLDTLRDYLFAPDAAAHLRQAMDQLADQPGALVRIFAAERSTSVAELLRTFGHVMHRPPRVVTSVCAASLAYARQVRFRSRLPLAGPTPVRTPLPAGISALVAAERLRYQQAGP</sequence>
<accession>A0A7C9PJS4</accession>
<dbReference type="Proteomes" id="UP000484255">
    <property type="component" value="Unassembled WGS sequence"/>
</dbReference>
<dbReference type="RefSeq" id="WP_163458804.1">
    <property type="nucleotide sequence ID" value="NZ_JAAGOH010000021.1"/>
</dbReference>
<gene>
    <name evidence="2" type="ORF">G3A44_16300</name>
</gene>
<evidence type="ECO:0000259" key="1">
    <source>
        <dbReference type="Pfam" id="PF01370"/>
    </source>
</evidence>
<dbReference type="InterPro" id="IPR001509">
    <property type="entry name" value="Epimerase_deHydtase"/>
</dbReference>
<dbReference type="Pfam" id="PF01370">
    <property type="entry name" value="Epimerase"/>
    <property type="match status" value="1"/>
</dbReference>
<evidence type="ECO:0000313" key="2">
    <source>
        <dbReference type="EMBL" id="NDY92754.1"/>
    </source>
</evidence>
<name>A0A7C9PJS4_9BURK</name>
<dbReference type="SUPFAM" id="SSF51735">
    <property type="entry name" value="NAD(P)-binding Rossmann-fold domains"/>
    <property type="match status" value="1"/>
</dbReference>
<feature type="domain" description="NAD-dependent epimerase/dehydratase" evidence="1">
    <location>
        <begin position="92"/>
        <end position="231"/>
    </location>
</feature>
<evidence type="ECO:0000313" key="3">
    <source>
        <dbReference type="Proteomes" id="UP000484255"/>
    </source>
</evidence>
<dbReference type="InterPro" id="IPR036291">
    <property type="entry name" value="NAD(P)-bd_dom_sf"/>
</dbReference>
<comment type="caution">
    <text evidence="2">The sequence shown here is derived from an EMBL/GenBank/DDBJ whole genome shotgun (WGS) entry which is preliminary data.</text>
</comment>
<organism evidence="2 3">
    <name type="scientific">Ideonella livida</name>
    <dbReference type="NCBI Taxonomy" id="2707176"/>
    <lineage>
        <taxon>Bacteria</taxon>
        <taxon>Pseudomonadati</taxon>
        <taxon>Pseudomonadota</taxon>
        <taxon>Betaproteobacteria</taxon>
        <taxon>Burkholderiales</taxon>
        <taxon>Sphaerotilaceae</taxon>
        <taxon>Ideonella</taxon>
    </lineage>
</organism>
<dbReference type="Gene3D" id="3.40.50.720">
    <property type="entry name" value="NAD(P)-binding Rossmann-like Domain"/>
    <property type="match status" value="1"/>
</dbReference>
<reference evidence="2 3" key="1">
    <citation type="submission" date="2020-02" db="EMBL/GenBank/DDBJ databases">
        <title>Ideonella bacterium strain TBM-1.</title>
        <authorList>
            <person name="Chen W.-M."/>
        </authorList>
    </citation>
    <scope>NUCLEOTIDE SEQUENCE [LARGE SCALE GENOMIC DNA]</scope>
    <source>
        <strain evidence="2 3">TBM-1</strain>
    </source>
</reference>
<dbReference type="AlphaFoldDB" id="A0A7C9PJS4"/>
<proteinExistence type="predicted"/>